<evidence type="ECO:0000256" key="1">
    <source>
        <dbReference type="ARBA" id="ARBA00022737"/>
    </source>
</evidence>
<dbReference type="SMART" id="SM00248">
    <property type="entry name" value="ANK"/>
    <property type="match status" value="4"/>
</dbReference>
<gene>
    <name evidence="3" type="primary">Kidins220</name>
    <name evidence="3" type="ORF">SPIL2461_LOCUS8439</name>
</gene>
<dbReference type="EMBL" id="CAJNIZ010013880">
    <property type="protein sequence ID" value="CAE7355200.1"/>
    <property type="molecule type" value="Genomic_DNA"/>
</dbReference>
<dbReference type="AlphaFoldDB" id="A0A812PPM8"/>
<dbReference type="OrthoDB" id="10264606at2759"/>
<evidence type="ECO:0000313" key="4">
    <source>
        <dbReference type="Proteomes" id="UP000649617"/>
    </source>
</evidence>
<dbReference type="Gene3D" id="1.25.40.20">
    <property type="entry name" value="Ankyrin repeat-containing domain"/>
    <property type="match status" value="1"/>
</dbReference>
<comment type="caution">
    <text evidence="3">The sequence shown here is derived from an EMBL/GenBank/DDBJ whole genome shotgun (WGS) entry which is preliminary data.</text>
</comment>
<dbReference type="SUPFAM" id="SSF48403">
    <property type="entry name" value="Ankyrin repeat"/>
    <property type="match status" value="1"/>
</dbReference>
<keyword evidence="1" id="KW-0677">Repeat</keyword>
<keyword evidence="2" id="KW-0040">ANK repeat</keyword>
<protein>
    <submittedName>
        <fullName evidence="3">Kidins220 protein</fullName>
    </submittedName>
</protein>
<keyword evidence="4" id="KW-1185">Reference proteome</keyword>
<dbReference type="InterPro" id="IPR002110">
    <property type="entry name" value="Ankyrin_rpt"/>
</dbReference>
<organism evidence="3 4">
    <name type="scientific">Symbiodinium pilosum</name>
    <name type="common">Dinoflagellate</name>
    <dbReference type="NCBI Taxonomy" id="2952"/>
    <lineage>
        <taxon>Eukaryota</taxon>
        <taxon>Sar</taxon>
        <taxon>Alveolata</taxon>
        <taxon>Dinophyceae</taxon>
        <taxon>Suessiales</taxon>
        <taxon>Symbiodiniaceae</taxon>
        <taxon>Symbiodinium</taxon>
    </lineage>
</organism>
<dbReference type="InterPro" id="IPR036770">
    <property type="entry name" value="Ankyrin_rpt-contain_sf"/>
</dbReference>
<accession>A0A812PPM8</accession>
<dbReference type="InterPro" id="IPR050745">
    <property type="entry name" value="Multifunctional_regulatory"/>
</dbReference>
<dbReference type="Proteomes" id="UP000649617">
    <property type="component" value="Unassembled WGS sequence"/>
</dbReference>
<sequence length="274" mass="29910">MPSAEMLCVWSLSGQEILAIPFADLPDLLKGASPTVCSLKRHLNLRCRCGVSRFQLRLTATDGTLLGDEEELTSPMDLQLVVQDFIKPNRKQVKELKAAVAGGLASEVEAILQRPQDPTIQVKRPTPLEYASYEGRADLVSLLLEAVPAEKRSWWIDSPGHACLVSAANGHGNGDQQEVLRLLLQAKANVNRGCRSVPMGCEMGRAYEHATPLGWAIWELNVGAVEIFLEAKADINQRCWQLGPTPLAAAAKLGDVRLEQLLLQADARNDEVSS</sequence>
<name>A0A812PPM8_SYMPI</name>
<dbReference type="PANTHER" id="PTHR24189:SF50">
    <property type="entry name" value="ANKYRIN REPEAT AND SOCS BOX PROTEIN 2"/>
    <property type="match status" value="1"/>
</dbReference>
<evidence type="ECO:0000313" key="3">
    <source>
        <dbReference type="EMBL" id="CAE7355200.1"/>
    </source>
</evidence>
<proteinExistence type="predicted"/>
<evidence type="ECO:0000256" key="2">
    <source>
        <dbReference type="ARBA" id="ARBA00023043"/>
    </source>
</evidence>
<dbReference type="PANTHER" id="PTHR24189">
    <property type="entry name" value="MYOTROPHIN"/>
    <property type="match status" value="1"/>
</dbReference>
<reference evidence="3" key="1">
    <citation type="submission" date="2021-02" db="EMBL/GenBank/DDBJ databases">
        <authorList>
            <person name="Dougan E. K."/>
            <person name="Rhodes N."/>
            <person name="Thang M."/>
            <person name="Chan C."/>
        </authorList>
    </citation>
    <scope>NUCLEOTIDE SEQUENCE</scope>
</reference>